<dbReference type="SUPFAM" id="SSF53300">
    <property type="entry name" value="vWA-like"/>
    <property type="match status" value="1"/>
</dbReference>
<dbReference type="SMART" id="SM00028">
    <property type="entry name" value="TPR"/>
    <property type="match status" value="1"/>
</dbReference>
<evidence type="ECO:0000313" key="6">
    <source>
        <dbReference type="Proteomes" id="UP000323164"/>
    </source>
</evidence>
<evidence type="ECO:0000259" key="4">
    <source>
        <dbReference type="Pfam" id="PF13519"/>
    </source>
</evidence>
<gene>
    <name evidence="5" type="ORF">FW784_09660</name>
</gene>
<accession>A0A5D8Z1M0</accession>
<dbReference type="EMBL" id="VTRV01000102">
    <property type="protein sequence ID" value="TZF88560.1"/>
    <property type="molecule type" value="Genomic_DNA"/>
</dbReference>
<keyword evidence="3" id="KW-0812">Transmembrane</keyword>
<dbReference type="OrthoDB" id="9807628at2"/>
<dbReference type="InterPro" id="IPR050768">
    <property type="entry name" value="UPF0353/GerABKA_families"/>
</dbReference>
<dbReference type="Gene3D" id="1.25.40.10">
    <property type="entry name" value="Tetratricopeptide repeat domain"/>
    <property type="match status" value="1"/>
</dbReference>
<comment type="caution">
    <text evidence="5">The sequence shown here is derived from an EMBL/GenBank/DDBJ whole genome shotgun (WGS) entry which is preliminary data.</text>
</comment>
<dbReference type="Proteomes" id="UP000323164">
    <property type="component" value="Unassembled WGS sequence"/>
</dbReference>
<reference evidence="5 6" key="1">
    <citation type="submission" date="2019-08" db="EMBL/GenBank/DDBJ databases">
        <title>Draft genome sequence of Lysobacter sp. UKS-15.</title>
        <authorList>
            <person name="Im W.-T."/>
        </authorList>
    </citation>
    <scope>NUCLEOTIDE SEQUENCE [LARGE SCALE GENOMIC DNA]</scope>
    <source>
        <strain evidence="5 6">UKS-15</strain>
    </source>
</reference>
<dbReference type="PROSITE" id="PS50005">
    <property type="entry name" value="TPR"/>
    <property type="match status" value="1"/>
</dbReference>
<feature type="compositionally biased region" description="Low complexity" evidence="2">
    <location>
        <begin position="469"/>
        <end position="496"/>
    </location>
</feature>
<dbReference type="PANTHER" id="PTHR22550:SF14">
    <property type="entry name" value="VWFA DOMAIN-CONTAINING PROTEIN"/>
    <property type="match status" value="1"/>
</dbReference>
<dbReference type="InterPro" id="IPR019734">
    <property type="entry name" value="TPR_rpt"/>
</dbReference>
<keyword evidence="3" id="KW-0472">Membrane</keyword>
<dbReference type="PANTHER" id="PTHR22550">
    <property type="entry name" value="SPORE GERMINATION PROTEIN"/>
    <property type="match status" value="1"/>
</dbReference>
<feature type="domain" description="VWFA" evidence="4">
    <location>
        <begin position="96"/>
        <end position="202"/>
    </location>
</feature>
<organism evidence="5 6">
    <name type="scientific">Cognatilysobacter lacus</name>
    <dbReference type="NCBI Taxonomy" id="1643323"/>
    <lineage>
        <taxon>Bacteria</taxon>
        <taxon>Pseudomonadati</taxon>
        <taxon>Pseudomonadota</taxon>
        <taxon>Gammaproteobacteria</taxon>
        <taxon>Lysobacterales</taxon>
        <taxon>Lysobacteraceae</taxon>
        <taxon>Cognatilysobacter</taxon>
    </lineage>
</organism>
<keyword evidence="1" id="KW-0802">TPR repeat</keyword>
<dbReference type="Gene3D" id="3.40.50.410">
    <property type="entry name" value="von Willebrand factor, type A domain"/>
    <property type="match status" value="1"/>
</dbReference>
<evidence type="ECO:0000256" key="2">
    <source>
        <dbReference type="SAM" id="MobiDB-lite"/>
    </source>
</evidence>
<dbReference type="InterPro" id="IPR036465">
    <property type="entry name" value="vWFA_dom_sf"/>
</dbReference>
<feature type="compositionally biased region" description="Basic and acidic residues" evidence="2">
    <location>
        <begin position="523"/>
        <end position="532"/>
    </location>
</feature>
<keyword evidence="3" id="KW-1133">Transmembrane helix</keyword>
<feature type="repeat" description="TPR" evidence="1">
    <location>
        <begin position="374"/>
        <end position="407"/>
    </location>
</feature>
<proteinExistence type="predicted"/>
<dbReference type="Pfam" id="PF00515">
    <property type="entry name" value="TPR_1"/>
    <property type="match status" value="1"/>
</dbReference>
<evidence type="ECO:0000313" key="5">
    <source>
        <dbReference type="EMBL" id="TZF88560.1"/>
    </source>
</evidence>
<protein>
    <submittedName>
        <fullName evidence="5">Tetratricopeptide repeat protein</fullName>
    </submittedName>
</protein>
<feature type="compositionally biased region" description="Basic and acidic residues" evidence="2">
    <location>
        <begin position="547"/>
        <end position="559"/>
    </location>
</feature>
<keyword evidence="6" id="KW-1185">Reference proteome</keyword>
<dbReference type="SUPFAM" id="SSF48452">
    <property type="entry name" value="TPR-like"/>
    <property type="match status" value="1"/>
</dbReference>
<dbReference type="AlphaFoldDB" id="A0A5D8Z1M0"/>
<dbReference type="InterPro" id="IPR011990">
    <property type="entry name" value="TPR-like_helical_dom_sf"/>
</dbReference>
<dbReference type="Pfam" id="PF13519">
    <property type="entry name" value="VWA_2"/>
    <property type="match status" value="1"/>
</dbReference>
<sequence length="565" mass="60096">MIDVGPLHFLRPAWLLALLALPALAWWLRRHASARADWQRAIDPHLLPYLLEPGNDARRRWLAVIAALAYTVATLALAGPAWRQVDEPGWQSREPLVVAVDLSSASLAADVPPTRVAQLRARLSRLLQVHRDGPVALVAFADDAFTVAPLTDDAANVALFVDALEPSVMPVDGQSPARAIAWSRQLIDRAGFAHGRIVLITDHADSEAQRAASEARAAGDVVSAIGLGTPAGAVVRTPGGATVHVALDEASLRALARAGGGDYARLSLTGADDAVFAVASGPGSTHGLGGRAWADDGVRLLPLVLLLALVLLARRPRIAAAMLVIALVPRPSFASDLWLRPDQRAHRAVERGIEQYRRGNFAAAADSFARSGSADALYDRGNALAKAGKLEDAVAAYDMALKRSPGMADALANRAAVLAALKRQQNDKGDNQGNKGDPSKDSQKSRNCAPGDANCKGRQQPSRQPRNGSASQPSQRSQSAAPPKPGDAAKQAQADAAQRERMQRAVKQAQAKPGEPASPKLTPEQRERKLSDDAALMRVPDEPGNLLREKFRLEHERRQSGGSPP</sequence>
<evidence type="ECO:0000256" key="3">
    <source>
        <dbReference type="SAM" id="Phobius"/>
    </source>
</evidence>
<dbReference type="RefSeq" id="WP_149353140.1">
    <property type="nucleotide sequence ID" value="NZ_VTRV01000102.1"/>
</dbReference>
<name>A0A5D8Z1M0_9GAMM</name>
<dbReference type="InterPro" id="IPR002035">
    <property type="entry name" value="VWF_A"/>
</dbReference>
<evidence type="ECO:0000256" key="1">
    <source>
        <dbReference type="PROSITE-ProRule" id="PRU00339"/>
    </source>
</evidence>
<feature type="compositionally biased region" description="Polar residues" evidence="2">
    <location>
        <begin position="457"/>
        <end position="468"/>
    </location>
</feature>
<feature type="region of interest" description="Disordered" evidence="2">
    <location>
        <begin position="423"/>
        <end position="565"/>
    </location>
</feature>
<feature type="transmembrane region" description="Helical" evidence="3">
    <location>
        <begin position="60"/>
        <end position="82"/>
    </location>
</feature>